<organism evidence="2">
    <name type="scientific">marine metagenome</name>
    <dbReference type="NCBI Taxonomy" id="408172"/>
    <lineage>
        <taxon>unclassified sequences</taxon>
        <taxon>metagenomes</taxon>
        <taxon>ecological metagenomes</taxon>
    </lineage>
</organism>
<dbReference type="PANTHER" id="PTHR10458">
    <property type="entry name" value="PEPTIDE DEFORMYLASE"/>
    <property type="match status" value="1"/>
</dbReference>
<sequence length="145" mass="16136">VETFEAIEDLVPNMFDTMYEEEGIGLAANQIGVDLNVMVIDISHADENCPPSTFVNGQIIERSGSESMEEGCLSVPGVRVDVTRSEKVTFAYQDLEGNHHEAKFDGLMATVIQHEMDHLNGLLIIDHASQLDKHRIRKQLKELAS</sequence>
<dbReference type="Gene3D" id="3.90.45.10">
    <property type="entry name" value="Peptide deformylase"/>
    <property type="match status" value="1"/>
</dbReference>
<gene>
    <name evidence="2" type="ORF">METZ01_LOCUS61833</name>
</gene>
<dbReference type="InterPro" id="IPR036821">
    <property type="entry name" value="Peptide_deformylase_sf"/>
</dbReference>
<dbReference type="NCBIfam" id="TIGR00079">
    <property type="entry name" value="pept_deformyl"/>
    <property type="match status" value="1"/>
</dbReference>
<dbReference type="PANTHER" id="PTHR10458:SF22">
    <property type="entry name" value="PEPTIDE DEFORMYLASE"/>
    <property type="match status" value="1"/>
</dbReference>
<proteinExistence type="inferred from homology"/>
<dbReference type="PRINTS" id="PR01576">
    <property type="entry name" value="PDEFORMYLASE"/>
</dbReference>
<dbReference type="AlphaFoldDB" id="A0A381SZR3"/>
<reference evidence="2" key="1">
    <citation type="submission" date="2018-05" db="EMBL/GenBank/DDBJ databases">
        <authorList>
            <person name="Lanie J.A."/>
            <person name="Ng W.-L."/>
            <person name="Kazmierczak K.M."/>
            <person name="Andrzejewski T.M."/>
            <person name="Davidsen T.M."/>
            <person name="Wayne K.J."/>
            <person name="Tettelin H."/>
            <person name="Glass J.I."/>
            <person name="Rusch D."/>
            <person name="Podicherti R."/>
            <person name="Tsui H.-C.T."/>
            <person name="Winkler M.E."/>
        </authorList>
    </citation>
    <scope>NUCLEOTIDE SEQUENCE</scope>
</reference>
<name>A0A381SZR3_9ZZZZ</name>
<accession>A0A381SZR3</accession>
<dbReference type="NCBIfam" id="NF001159">
    <property type="entry name" value="PRK00150.1-3"/>
    <property type="match status" value="1"/>
</dbReference>
<dbReference type="CDD" id="cd00487">
    <property type="entry name" value="Pep_deformylase"/>
    <property type="match status" value="1"/>
</dbReference>
<evidence type="ECO:0000313" key="2">
    <source>
        <dbReference type="EMBL" id="SVA08979.1"/>
    </source>
</evidence>
<dbReference type="InterPro" id="IPR023635">
    <property type="entry name" value="Peptide_deformylase"/>
</dbReference>
<feature type="non-terminal residue" evidence="2">
    <location>
        <position position="1"/>
    </location>
</feature>
<dbReference type="Pfam" id="PF01327">
    <property type="entry name" value="Pep_deformylase"/>
    <property type="match status" value="1"/>
</dbReference>
<comment type="similarity">
    <text evidence="1">Belongs to the polypeptide deformylase family.</text>
</comment>
<evidence type="ECO:0000256" key="1">
    <source>
        <dbReference type="ARBA" id="ARBA00010759"/>
    </source>
</evidence>
<protein>
    <recommendedName>
        <fullName evidence="3">Peptide deformylase</fullName>
    </recommendedName>
</protein>
<dbReference type="SUPFAM" id="SSF56420">
    <property type="entry name" value="Peptide deformylase"/>
    <property type="match status" value="1"/>
</dbReference>
<dbReference type="EMBL" id="UINC01003755">
    <property type="protein sequence ID" value="SVA08979.1"/>
    <property type="molecule type" value="Genomic_DNA"/>
</dbReference>
<evidence type="ECO:0008006" key="3">
    <source>
        <dbReference type="Google" id="ProtNLM"/>
    </source>
</evidence>
<dbReference type="HAMAP" id="MF_00163">
    <property type="entry name" value="Pep_deformylase"/>
    <property type="match status" value="1"/>
</dbReference>
<dbReference type="GO" id="GO:0042586">
    <property type="term" value="F:peptide deformylase activity"/>
    <property type="evidence" value="ECO:0007669"/>
    <property type="project" value="InterPro"/>
</dbReference>
<dbReference type="PIRSF" id="PIRSF004749">
    <property type="entry name" value="Pep_def"/>
    <property type="match status" value="1"/>
</dbReference>